<dbReference type="AlphaFoldDB" id="A0A0F9P5M2"/>
<organism evidence="2">
    <name type="scientific">marine sediment metagenome</name>
    <dbReference type="NCBI Taxonomy" id="412755"/>
    <lineage>
        <taxon>unclassified sequences</taxon>
        <taxon>metagenomes</taxon>
        <taxon>ecological metagenomes</taxon>
    </lineage>
</organism>
<comment type="caution">
    <text evidence="2">The sequence shown here is derived from an EMBL/GenBank/DDBJ whole genome shotgun (WGS) entry which is preliminary data.</text>
</comment>
<accession>A0A0F9P5M2</accession>
<proteinExistence type="predicted"/>
<feature type="coiled-coil region" evidence="1">
    <location>
        <begin position="40"/>
        <end position="77"/>
    </location>
</feature>
<evidence type="ECO:0000256" key="1">
    <source>
        <dbReference type="SAM" id="Coils"/>
    </source>
</evidence>
<evidence type="ECO:0000313" key="2">
    <source>
        <dbReference type="EMBL" id="KKM88747.1"/>
    </source>
</evidence>
<dbReference type="EMBL" id="LAZR01006919">
    <property type="protein sequence ID" value="KKM88747.1"/>
    <property type="molecule type" value="Genomic_DNA"/>
</dbReference>
<protein>
    <submittedName>
        <fullName evidence="2">Uncharacterized protein</fullName>
    </submittedName>
</protein>
<reference evidence="2" key="1">
    <citation type="journal article" date="2015" name="Nature">
        <title>Complex archaea that bridge the gap between prokaryotes and eukaryotes.</title>
        <authorList>
            <person name="Spang A."/>
            <person name="Saw J.H."/>
            <person name="Jorgensen S.L."/>
            <person name="Zaremba-Niedzwiedzka K."/>
            <person name="Martijn J."/>
            <person name="Lind A.E."/>
            <person name="van Eijk R."/>
            <person name="Schleper C."/>
            <person name="Guy L."/>
            <person name="Ettema T.J."/>
        </authorList>
    </citation>
    <scope>NUCLEOTIDE SEQUENCE</scope>
</reference>
<keyword evidence="1" id="KW-0175">Coiled coil</keyword>
<name>A0A0F9P5M2_9ZZZZ</name>
<gene>
    <name evidence="2" type="ORF">LCGC14_1255550</name>
</gene>
<sequence>MITEQDLALLERLHTPLSKIFLEHLREDHGYLILEKNPLVDRCNQQAQEIQELKDEVNELTSELTLLRDDYEILRKINDLHCGLLKGKY</sequence>